<organism evidence="2 3">
    <name type="scientific">Pseudaeromonas sharmana</name>
    <dbReference type="NCBI Taxonomy" id="328412"/>
    <lineage>
        <taxon>Bacteria</taxon>
        <taxon>Pseudomonadati</taxon>
        <taxon>Pseudomonadota</taxon>
        <taxon>Gammaproteobacteria</taxon>
        <taxon>Aeromonadales</taxon>
        <taxon>Aeromonadaceae</taxon>
        <taxon>Pseudaeromonas</taxon>
    </lineage>
</organism>
<comment type="caution">
    <text evidence="2">The sequence shown here is derived from an EMBL/GenBank/DDBJ whole genome shotgun (WGS) entry which is preliminary data.</text>
</comment>
<proteinExistence type="inferred from homology"/>
<evidence type="ECO:0000313" key="2">
    <source>
        <dbReference type="EMBL" id="MFC3912303.1"/>
    </source>
</evidence>
<keyword evidence="3" id="KW-1185">Reference proteome</keyword>
<dbReference type="PANTHER" id="PTHR37528">
    <property type="entry name" value="UPF0149 PROTEIN YGFB"/>
    <property type="match status" value="1"/>
</dbReference>
<dbReference type="Proteomes" id="UP001595692">
    <property type="component" value="Unassembled WGS sequence"/>
</dbReference>
<reference evidence="3" key="1">
    <citation type="journal article" date="2019" name="Int. J. Syst. Evol. Microbiol.">
        <title>The Global Catalogue of Microorganisms (GCM) 10K type strain sequencing project: providing services to taxonomists for standard genome sequencing and annotation.</title>
        <authorList>
            <consortium name="The Broad Institute Genomics Platform"/>
            <consortium name="The Broad Institute Genome Sequencing Center for Infectious Disease"/>
            <person name="Wu L."/>
            <person name="Ma J."/>
        </authorList>
    </citation>
    <scope>NUCLEOTIDE SEQUENCE [LARGE SCALE GENOMIC DNA]</scope>
    <source>
        <strain evidence="3">CCUG 54939</strain>
    </source>
</reference>
<dbReference type="Pfam" id="PF03695">
    <property type="entry name" value="UPF0149"/>
    <property type="match status" value="1"/>
</dbReference>
<dbReference type="EMBL" id="JBHSAF010000001">
    <property type="protein sequence ID" value="MFC3912303.1"/>
    <property type="molecule type" value="Genomic_DNA"/>
</dbReference>
<sequence length="189" mass="20783">MSTHNLFEHYEEASALLSSQDVMASPAELHGVLCGLLCGGAPIAKSLWLQEFNDLVNDGAPLPEGVTSWLRELFAETLAGLSEQKSLVLLLPDDDEGLDERLLAMAEWAQAFLAGFAVMQRDLNKVSEELQEMLGDISQITQLDQELEENASETEADYVVIYEHLKLGTMMAFEECGVRLADDASPTIH</sequence>
<dbReference type="PANTHER" id="PTHR37528:SF1">
    <property type="entry name" value="UPF0149 PROTEIN YGFB"/>
    <property type="match status" value="1"/>
</dbReference>
<dbReference type="Gene3D" id="1.20.120.740">
    <property type="entry name" value="YgfB uncharacterised protein family UPF0149, PF03695"/>
    <property type="match status" value="1"/>
</dbReference>
<dbReference type="SUPFAM" id="SSF101327">
    <property type="entry name" value="YgfB-like"/>
    <property type="match status" value="1"/>
</dbReference>
<gene>
    <name evidence="2" type="ORF">ACFOSS_02340</name>
</gene>
<dbReference type="NCBIfam" id="TIGR02292">
    <property type="entry name" value="ygfB_yecA"/>
    <property type="match status" value="1"/>
</dbReference>
<accession>A0ABV8CJL6</accession>
<dbReference type="InterPro" id="IPR011978">
    <property type="entry name" value="YgfB-like"/>
</dbReference>
<comment type="similarity">
    <text evidence="1">Belongs to the UPF0149 family.</text>
</comment>
<protein>
    <submittedName>
        <fullName evidence="2">UPF0149 family protein</fullName>
    </submittedName>
</protein>
<evidence type="ECO:0000256" key="1">
    <source>
        <dbReference type="ARBA" id="ARBA00038308"/>
    </source>
</evidence>
<name>A0ABV8CJL6_9GAMM</name>
<dbReference type="InterPro" id="IPR036255">
    <property type="entry name" value="YgfB-like_sf"/>
</dbReference>
<evidence type="ECO:0000313" key="3">
    <source>
        <dbReference type="Proteomes" id="UP001595692"/>
    </source>
</evidence>
<dbReference type="RefSeq" id="WP_377150408.1">
    <property type="nucleotide sequence ID" value="NZ_JBHSAF010000001.1"/>
</dbReference>